<sequence>MSTLDPTEMKLCAWIESTGEKCGREPGCVHLKVIVTPGWNWIMSTSCAGAEAPLFGVIWGNPVSGSDIHLAFEIVVRDIIQAEVQADMNNVALKPVMQMSFIPSKWIEMIATGERWWSQYKMSPWSIFSPLFKNAKEPPFGMTLDLAMTFWVPLFVIGGPGYFLMLSLGRSPTSVLVVEHQGGVCWLSDLSPMALRETP</sequence>
<keyword evidence="1" id="KW-1133">Transmembrane helix</keyword>
<proteinExistence type="predicted"/>
<keyword evidence="1" id="KW-0472">Membrane</keyword>
<feature type="transmembrane region" description="Helical" evidence="1">
    <location>
        <begin position="146"/>
        <end position="165"/>
    </location>
</feature>
<keyword evidence="3" id="KW-1185">Reference proteome</keyword>
<reference evidence="2 3" key="1">
    <citation type="submission" date="2014-04" db="EMBL/GenBank/DDBJ databases">
        <authorList>
            <consortium name="DOE Joint Genome Institute"/>
            <person name="Kuo A."/>
            <person name="Kohler A."/>
            <person name="Nagy L.G."/>
            <person name="Floudas D."/>
            <person name="Copeland A."/>
            <person name="Barry K.W."/>
            <person name="Cichocki N."/>
            <person name="Veneault-Fourrey C."/>
            <person name="LaButti K."/>
            <person name="Lindquist E.A."/>
            <person name="Lipzen A."/>
            <person name="Lundell T."/>
            <person name="Morin E."/>
            <person name="Murat C."/>
            <person name="Sun H."/>
            <person name="Tunlid A."/>
            <person name="Henrissat B."/>
            <person name="Grigoriev I.V."/>
            <person name="Hibbett D.S."/>
            <person name="Martin F."/>
            <person name="Nordberg H.P."/>
            <person name="Cantor M.N."/>
            <person name="Hua S.X."/>
        </authorList>
    </citation>
    <scope>NUCLEOTIDE SEQUENCE [LARGE SCALE GENOMIC DNA]</scope>
    <source>
        <strain evidence="2 3">LaAM-08-1</strain>
    </source>
</reference>
<evidence type="ECO:0000256" key="1">
    <source>
        <dbReference type="SAM" id="Phobius"/>
    </source>
</evidence>
<protein>
    <submittedName>
        <fullName evidence="2">Uncharacterized protein</fullName>
    </submittedName>
</protein>
<organism evidence="2 3">
    <name type="scientific">Laccaria amethystina LaAM-08-1</name>
    <dbReference type="NCBI Taxonomy" id="1095629"/>
    <lineage>
        <taxon>Eukaryota</taxon>
        <taxon>Fungi</taxon>
        <taxon>Dikarya</taxon>
        <taxon>Basidiomycota</taxon>
        <taxon>Agaricomycotina</taxon>
        <taxon>Agaricomycetes</taxon>
        <taxon>Agaricomycetidae</taxon>
        <taxon>Agaricales</taxon>
        <taxon>Agaricineae</taxon>
        <taxon>Hydnangiaceae</taxon>
        <taxon>Laccaria</taxon>
    </lineage>
</organism>
<dbReference type="EMBL" id="KN838625">
    <property type="protein sequence ID" value="KIK00437.1"/>
    <property type="molecule type" value="Genomic_DNA"/>
</dbReference>
<name>A0A0C9XRV5_9AGAR</name>
<dbReference type="AlphaFoldDB" id="A0A0C9XRV5"/>
<dbReference type="HOGENOM" id="CLU_1372410_0_0_1"/>
<dbReference type="Proteomes" id="UP000054477">
    <property type="component" value="Unassembled WGS sequence"/>
</dbReference>
<keyword evidence="1" id="KW-0812">Transmembrane</keyword>
<evidence type="ECO:0000313" key="3">
    <source>
        <dbReference type="Proteomes" id="UP000054477"/>
    </source>
</evidence>
<accession>A0A0C9XRV5</accession>
<evidence type="ECO:0000313" key="2">
    <source>
        <dbReference type="EMBL" id="KIK00437.1"/>
    </source>
</evidence>
<gene>
    <name evidence="2" type="ORF">K443DRAFT_122804</name>
</gene>
<reference evidence="3" key="2">
    <citation type="submission" date="2015-01" db="EMBL/GenBank/DDBJ databases">
        <title>Evolutionary Origins and Diversification of the Mycorrhizal Mutualists.</title>
        <authorList>
            <consortium name="DOE Joint Genome Institute"/>
            <consortium name="Mycorrhizal Genomics Consortium"/>
            <person name="Kohler A."/>
            <person name="Kuo A."/>
            <person name="Nagy L.G."/>
            <person name="Floudas D."/>
            <person name="Copeland A."/>
            <person name="Barry K.W."/>
            <person name="Cichocki N."/>
            <person name="Veneault-Fourrey C."/>
            <person name="LaButti K."/>
            <person name="Lindquist E.A."/>
            <person name="Lipzen A."/>
            <person name="Lundell T."/>
            <person name="Morin E."/>
            <person name="Murat C."/>
            <person name="Riley R."/>
            <person name="Ohm R."/>
            <person name="Sun H."/>
            <person name="Tunlid A."/>
            <person name="Henrissat B."/>
            <person name="Grigoriev I.V."/>
            <person name="Hibbett D.S."/>
            <person name="Martin F."/>
        </authorList>
    </citation>
    <scope>NUCLEOTIDE SEQUENCE [LARGE SCALE GENOMIC DNA]</scope>
    <source>
        <strain evidence="3">LaAM-08-1</strain>
    </source>
</reference>